<evidence type="ECO:0000256" key="1">
    <source>
        <dbReference type="ARBA" id="ARBA00023015"/>
    </source>
</evidence>
<dbReference type="SUPFAM" id="SSF46689">
    <property type="entry name" value="Homeodomain-like"/>
    <property type="match status" value="1"/>
</dbReference>
<evidence type="ECO:0000313" key="6">
    <source>
        <dbReference type="EMBL" id="PTM48467.1"/>
    </source>
</evidence>
<reference evidence="6 7" key="1">
    <citation type="submission" date="2018-04" db="EMBL/GenBank/DDBJ databases">
        <title>Genomic Encyclopedia of Archaeal and Bacterial Type Strains, Phase II (KMG-II): from individual species to whole genera.</title>
        <authorList>
            <person name="Goeker M."/>
        </authorList>
    </citation>
    <scope>NUCLEOTIDE SEQUENCE [LARGE SCALE GENOMIC DNA]</scope>
    <source>
        <strain evidence="6 7">DSM 25521</strain>
    </source>
</reference>
<protein>
    <submittedName>
        <fullName evidence="6">TetR family transcriptional regulator</fullName>
    </submittedName>
</protein>
<sequence>MIRVPRAEQKIRTRSRLIEAAGRLFLAHGVEGVSLDAVAEAAGFSKGAVYANFTGKEDLLLAVWREHFAAKRTRLADAVAGADDAAAVLGAIHAAMTAFFAAGPWALLQAEVRRRSADWPRLAAELAALEAEELTEMKALVSGFLQRFAAGPAPDPAEMTETLAALFDGLVLRSAVAPVAPGQLADRFMSVVIALAGLDQRGAGASR</sequence>
<dbReference type="InterPro" id="IPR050109">
    <property type="entry name" value="HTH-type_TetR-like_transc_reg"/>
</dbReference>
<evidence type="ECO:0000256" key="4">
    <source>
        <dbReference type="PROSITE-ProRule" id="PRU00335"/>
    </source>
</evidence>
<evidence type="ECO:0000313" key="7">
    <source>
        <dbReference type="Proteomes" id="UP000241808"/>
    </source>
</evidence>
<dbReference type="InterPro" id="IPR009057">
    <property type="entry name" value="Homeodomain-like_sf"/>
</dbReference>
<dbReference type="RefSeq" id="WP_108179625.1">
    <property type="nucleotide sequence ID" value="NZ_PZZL01000024.1"/>
</dbReference>
<gene>
    <name evidence="6" type="ORF">C8P69_12413</name>
</gene>
<dbReference type="PRINTS" id="PR00455">
    <property type="entry name" value="HTHTETR"/>
</dbReference>
<dbReference type="AlphaFoldDB" id="A0A2T4YWH5"/>
<keyword evidence="2 4" id="KW-0238">DNA-binding</keyword>
<keyword evidence="1" id="KW-0805">Transcription regulation</keyword>
<dbReference type="EMBL" id="PZZL01000024">
    <property type="protein sequence ID" value="PTM48467.1"/>
    <property type="molecule type" value="Genomic_DNA"/>
</dbReference>
<keyword evidence="7" id="KW-1185">Reference proteome</keyword>
<dbReference type="PROSITE" id="PS50977">
    <property type="entry name" value="HTH_TETR_2"/>
    <property type="match status" value="1"/>
</dbReference>
<evidence type="ECO:0000259" key="5">
    <source>
        <dbReference type="PROSITE" id="PS50977"/>
    </source>
</evidence>
<name>A0A2T4YWH5_9HYPH</name>
<dbReference type="GO" id="GO:0000976">
    <property type="term" value="F:transcription cis-regulatory region binding"/>
    <property type="evidence" value="ECO:0007669"/>
    <property type="project" value="TreeGrafter"/>
</dbReference>
<proteinExistence type="predicted"/>
<feature type="DNA-binding region" description="H-T-H motif" evidence="4">
    <location>
        <begin position="34"/>
        <end position="53"/>
    </location>
</feature>
<dbReference type="InterPro" id="IPR001647">
    <property type="entry name" value="HTH_TetR"/>
</dbReference>
<dbReference type="PANTHER" id="PTHR30055:SF234">
    <property type="entry name" value="HTH-TYPE TRANSCRIPTIONAL REGULATOR BETI"/>
    <property type="match status" value="1"/>
</dbReference>
<feature type="domain" description="HTH tetR-type" evidence="5">
    <location>
        <begin position="11"/>
        <end position="71"/>
    </location>
</feature>
<keyword evidence="3" id="KW-0804">Transcription</keyword>
<accession>A0A2T4YWH5</accession>
<dbReference type="Pfam" id="PF00440">
    <property type="entry name" value="TetR_N"/>
    <property type="match status" value="1"/>
</dbReference>
<comment type="caution">
    <text evidence="6">The sequence shown here is derived from an EMBL/GenBank/DDBJ whole genome shotgun (WGS) entry which is preliminary data.</text>
</comment>
<dbReference type="Proteomes" id="UP000241808">
    <property type="component" value="Unassembled WGS sequence"/>
</dbReference>
<organism evidence="6 7">
    <name type="scientific">Phreatobacter oligotrophus</name>
    <dbReference type="NCBI Taxonomy" id="1122261"/>
    <lineage>
        <taxon>Bacteria</taxon>
        <taxon>Pseudomonadati</taxon>
        <taxon>Pseudomonadota</taxon>
        <taxon>Alphaproteobacteria</taxon>
        <taxon>Hyphomicrobiales</taxon>
        <taxon>Phreatobacteraceae</taxon>
        <taxon>Phreatobacter</taxon>
    </lineage>
</organism>
<dbReference type="OrthoDB" id="2356263at2"/>
<evidence type="ECO:0000256" key="3">
    <source>
        <dbReference type="ARBA" id="ARBA00023163"/>
    </source>
</evidence>
<dbReference type="Gene3D" id="1.10.357.10">
    <property type="entry name" value="Tetracycline Repressor, domain 2"/>
    <property type="match status" value="1"/>
</dbReference>
<dbReference type="GO" id="GO:0003700">
    <property type="term" value="F:DNA-binding transcription factor activity"/>
    <property type="evidence" value="ECO:0007669"/>
    <property type="project" value="TreeGrafter"/>
</dbReference>
<evidence type="ECO:0000256" key="2">
    <source>
        <dbReference type="ARBA" id="ARBA00023125"/>
    </source>
</evidence>
<dbReference type="PANTHER" id="PTHR30055">
    <property type="entry name" value="HTH-TYPE TRANSCRIPTIONAL REGULATOR RUTR"/>
    <property type="match status" value="1"/>
</dbReference>